<dbReference type="GO" id="GO:0036424">
    <property type="term" value="F:L-phosphoserine phosphatase activity"/>
    <property type="evidence" value="ECO:0007669"/>
    <property type="project" value="InterPro"/>
</dbReference>
<reference evidence="14 15" key="1">
    <citation type="submission" date="2019-02" db="EMBL/GenBank/DDBJ databases">
        <title>Sequencing the genomes of 1000 actinobacteria strains.</title>
        <authorList>
            <person name="Klenk H.-P."/>
        </authorList>
    </citation>
    <scope>NUCLEOTIDE SEQUENCE [LARGE SCALE GENOMIC DNA]</scope>
    <source>
        <strain evidence="14 15">DSM 17364</strain>
    </source>
</reference>
<evidence type="ECO:0000313" key="15">
    <source>
        <dbReference type="Proteomes" id="UP000292685"/>
    </source>
</evidence>
<dbReference type="Proteomes" id="UP000292685">
    <property type="component" value="Unassembled WGS sequence"/>
</dbReference>
<evidence type="ECO:0000256" key="4">
    <source>
        <dbReference type="ARBA" id="ARBA00012640"/>
    </source>
</evidence>
<keyword evidence="15" id="KW-1185">Reference proteome</keyword>
<dbReference type="PANTHER" id="PTHR43344">
    <property type="entry name" value="PHOSPHOSERINE PHOSPHATASE"/>
    <property type="match status" value="1"/>
</dbReference>
<comment type="caution">
    <text evidence="14">The sequence shown here is derived from an EMBL/GenBank/DDBJ whole genome shotgun (WGS) entry which is preliminary data.</text>
</comment>
<dbReference type="InterPro" id="IPR023214">
    <property type="entry name" value="HAD_sf"/>
</dbReference>
<dbReference type="AlphaFoldDB" id="A0A4Q8AC20"/>
<dbReference type="SFLD" id="SFLDS00003">
    <property type="entry name" value="Haloacid_Dehalogenase"/>
    <property type="match status" value="1"/>
</dbReference>
<dbReference type="UniPathway" id="UPA00135">
    <property type="reaction ID" value="UER00198"/>
</dbReference>
<dbReference type="Gene3D" id="3.40.50.1000">
    <property type="entry name" value="HAD superfamily/HAD-like"/>
    <property type="match status" value="1"/>
</dbReference>
<dbReference type="Pfam" id="PF12710">
    <property type="entry name" value="HAD"/>
    <property type="match status" value="1"/>
</dbReference>
<keyword evidence="8" id="KW-0460">Magnesium</keyword>
<evidence type="ECO:0000256" key="10">
    <source>
        <dbReference type="ARBA" id="ARBA00031693"/>
    </source>
</evidence>
<dbReference type="InterPro" id="IPR036412">
    <property type="entry name" value="HAD-like_sf"/>
</dbReference>
<evidence type="ECO:0000313" key="14">
    <source>
        <dbReference type="EMBL" id="RZU61251.1"/>
    </source>
</evidence>
<evidence type="ECO:0000256" key="8">
    <source>
        <dbReference type="ARBA" id="ARBA00022842"/>
    </source>
</evidence>
<organism evidence="14 15">
    <name type="scientific">Zhihengliuella halotolerans</name>
    <dbReference type="NCBI Taxonomy" id="370736"/>
    <lineage>
        <taxon>Bacteria</taxon>
        <taxon>Bacillati</taxon>
        <taxon>Actinomycetota</taxon>
        <taxon>Actinomycetes</taxon>
        <taxon>Micrococcales</taxon>
        <taxon>Micrococcaceae</taxon>
        <taxon>Zhihengliuella</taxon>
    </lineage>
</organism>
<accession>A0A4Q8AC20</accession>
<dbReference type="RefSeq" id="WP_130449524.1">
    <property type="nucleotide sequence ID" value="NZ_SHLA01000001.1"/>
</dbReference>
<dbReference type="NCBIfam" id="TIGR01488">
    <property type="entry name" value="HAD-SF-IB"/>
    <property type="match status" value="1"/>
</dbReference>
<evidence type="ECO:0000256" key="11">
    <source>
        <dbReference type="ARBA" id="ARBA00048138"/>
    </source>
</evidence>
<comment type="cofactor">
    <cofactor evidence="1">
        <name>Mg(2+)</name>
        <dbReference type="ChEBI" id="CHEBI:18420"/>
    </cofactor>
</comment>
<dbReference type="OrthoDB" id="9792539at2"/>
<keyword evidence="5" id="KW-0028">Amino-acid biosynthesis</keyword>
<sequence>MQITAYVVHIHRADTAPALTTGALIATVSHLGTVVDSRPLTGPQVHDDATHAPGIGYTGVRLAVEDGDVEALRSAVAAALAQAGVPAPEAWGESARTGESVAVVPASLMQAPTKLLVMDVDSTLIQQEVIEMLAAHAGREAEVAAVTEAAMRGELDFAQSLHARVEALAGLDASVIDAVRERILLSPGARDLVRTLRSGGHRIGVVSGGFIQILRPLADELGLDFAVANDLEIADGKLTGRVAGEVVDRAAKERYLRQWAEELGLPLEATIAAGDGANDLDMVRASGLGVAYCAKQALASEADARIDLPRLDVLGVYAGL</sequence>
<dbReference type="GO" id="GO:0005737">
    <property type="term" value="C:cytoplasm"/>
    <property type="evidence" value="ECO:0007669"/>
    <property type="project" value="TreeGrafter"/>
</dbReference>
<dbReference type="EC" id="3.1.3.3" evidence="4"/>
<dbReference type="SFLD" id="SFLDG01136">
    <property type="entry name" value="C1.6:_Phosphoserine_Phosphatas"/>
    <property type="match status" value="1"/>
</dbReference>
<comment type="similarity">
    <text evidence="3">Belongs to the HAD-like hydrolase superfamily. SerB family.</text>
</comment>
<evidence type="ECO:0000256" key="1">
    <source>
        <dbReference type="ARBA" id="ARBA00001946"/>
    </source>
</evidence>
<dbReference type="InterPro" id="IPR050582">
    <property type="entry name" value="HAD-like_SerB"/>
</dbReference>
<dbReference type="SFLD" id="SFLDG01137">
    <property type="entry name" value="C1.6.1:_Phosphoserine_Phosphat"/>
    <property type="match status" value="1"/>
</dbReference>
<dbReference type="SUPFAM" id="SSF56784">
    <property type="entry name" value="HAD-like"/>
    <property type="match status" value="1"/>
</dbReference>
<dbReference type="InterPro" id="IPR004469">
    <property type="entry name" value="PSP"/>
</dbReference>
<keyword evidence="7" id="KW-0378">Hydrolase</keyword>
<name>A0A4Q8AC20_9MICC</name>
<feature type="active site" description="Nucleophile" evidence="13">
    <location>
        <position position="119"/>
    </location>
</feature>
<evidence type="ECO:0000256" key="5">
    <source>
        <dbReference type="ARBA" id="ARBA00022605"/>
    </source>
</evidence>
<comment type="pathway">
    <text evidence="2">Amino-acid biosynthesis; L-serine biosynthesis; L-serine from 3-phospho-D-glycerate: step 3/3.</text>
</comment>
<feature type="active site" description="Proton donor" evidence="13">
    <location>
        <position position="121"/>
    </location>
</feature>
<proteinExistence type="inferred from homology"/>
<evidence type="ECO:0000256" key="7">
    <source>
        <dbReference type="ARBA" id="ARBA00022801"/>
    </source>
</evidence>
<keyword evidence="6" id="KW-0479">Metal-binding</keyword>
<evidence type="ECO:0000256" key="12">
    <source>
        <dbReference type="ARBA" id="ARBA00048523"/>
    </source>
</evidence>
<dbReference type="GO" id="GO:0000287">
    <property type="term" value="F:magnesium ion binding"/>
    <property type="evidence" value="ECO:0007669"/>
    <property type="project" value="TreeGrafter"/>
</dbReference>
<keyword evidence="9" id="KW-0718">Serine biosynthesis</keyword>
<comment type="catalytic activity">
    <reaction evidence="11">
        <text>O-phospho-L-serine + H2O = L-serine + phosphate</text>
        <dbReference type="Rhea" id="RHEA:21208"/>
        <dbReference type="ChEBI" id="CHEBI:15377"/>
        <dbReference type="ChEBI" id="CHEBI:33384"/>
        <dbReference type="ChEBI" id="CHEBI:43474"/>
        <dbReference type="ChEBI" id="CHEBI:57524"/>
        <dbReference type="EC" id="3.1.3.3"/>
    </reaction>
</comment>
<gene>
    <name evidence="14" type="ORF">EV380_0814</name>
</gene>
<evidence type="ECO:0000256" key="13">
    <source>
        <dbReference type="PIRSR" id="PIRSR604469-1"/>
    </source>
</evidence>
<evidence type="ECO:0000256" key="3">
    <source>
        <dbReference type="ARBA" id="ARBA00009184"/>
    </source>
</evidence>
<protein>
    <recommendedName>
        <fullName evidence="4">phosphoserine phosphatase</fullName>
        <ecNumber evidence="4">3.1.3.3</ecNumber>
    </recommendedName>
    <alternativeName>
        <fullName evidence="10">O-phosphoserine phosphohydrolase</fullName>
    </alternativeName>
</protein>
<dbReference type="GO" id="GO:0006564">
    <property type="term" value="P:L-serine biosynthetic process"/>
    <property type="evidence" value="ECO:0007669"/>
    <property type="project" value="UniProtKB-KW"/>
</dbReference>
<dbReference type="EMBL" id="SHLA01000001">
    <property type="protein sequence ID" value="RZU61251.1"/>
    <property type="molecule type" value="Genomic_DNA"/>
</dbReference>
<dbReference type="SFLD" id="SFLDF00029">
    <property type="entry name" value="phosphoserine_phosphatase"/>
    <property type="match status" value="1"/>
</dbReference>
<evidence type="ECO:0000256" key="9">
    <source>
        <dbReference type="ARBA" id="ARBA00023299"/>
    </source>
</evidence>
<evidence type="ECO:0000256" key="2">
    <source>
        <dbReference type="ARBA" id="ARBA00005135"/>
    </source>
</evidence>
<dbReference type="PANTHER" id="PTHR43344:SF2">
    <property type="entry name" value="PHOSPHOSERINE PHOSPHATASE"/>
    <property type="match status" value="1"/>
</dbReference>
<dbReference type="NCBIfam" id="TIGR00338">
    <property type="entry name" value="serB"/>
    <property type="match status" value="1"/>
</dbReference>
<evidence type="ECO:0000256" key="6">
    <source>
        <dbReference type="ARBA" id="ARBA00022723"/>
    </source>
</evidence>
<comment type="catalytic activity">
    <reaction evidence="12">
        <text>O-phospho-D-serine + H2O = D-serine + phosphate</text>
        <dbReference type="Rhea" id="RHEA:24873"/>
        <dbReference type="ChEBI" id="CHEBI:15377"/>
        <dbReference type="ChEBI" id="CHEBI:35247"/>
        <dbReference type="ChEBI" id="CHEBI:43474"/>
        <dbReference type="ChEBI" id="CHEBI:58680"/>
        <dbReference type="EC" id="3.1.3.3"/>
    </reaction>
</comment>